<dbReference type="GO" id="GO:0016051">
    <property type="term" value="P:carbohydrate biosynthetic process"/>
    <property type="evidence" value="ECO:0007669"/>
    <property type="project" value="InterPro"/>
</dbReference>
<dbReference type="AlphaFoldDB" id="A0A6P7FA63"/>
<dbReference type="FunCoup" id="A0A6P7FA63">
    <property type="interactions" value="843"/>
</dbReference>
<dbReference type="PROSITE" id="PS50844">
    <property type="entry name" value="AFP_LIKE"/>
    <property type="match status" value="1"/>
</dbReference>
<organism evidence="2">
    <name type="scientific">Diabrotica virgifera virgifera</name>
    <name type="common">western corn rootworm</name>
    <dbReference type="NCBI Taxonomy" id="50390"/>
    <lineage>
        <taxon>Eukaryota</taxon>
        <taxon>Metazoa</taxon>
        <taxon>Ecdysozoa</taxon>
        <taxon>Arthropoda</taxon>
        <taxon>Hexapoda</taxon>
        <taxon>Insecta</taxon>
        <taxon>Pterygota</taxon>
        <taxon>Neoptera</taxon>
        <taxon>Endopterygota</taxon>
        <taxon>Coleoptera</taxon>
        <taxon>Polyphaga</taxon>
        <taxon>Cucujiformia</taxon>
        <taxon>Chrysomeloidea</taxon>
        <taxon>Chrysomelidae</taxon>
        <taxon>Galerucinae</taxon>
        <taxon>Diabroticina</taxon>
        <taxon>Diabroticites</taxon>
        <taxon>Diabrotica</taxon>
    </lineage>
</organism>
<sequence length="369" mass="41201">MVNNSLKTEKHDITLTILVDTLRVICLPIEQYAQCNVIYMIWSNGGSVMFRGGNYLRDCGADCAKFQKTALKEKFNRGALRRPYSSPHSFGTTYGEHKEFLEFSEEQFKELQAFAKSIDILLSASAMDMKSLEFLISSEVPFIKIGSGDANNFILIERAAQSGLFLIISTGMQSFETVKTIYNIVSKYHKNFALLHCVSSYPTPVAEINLSVIDLYKEHFPDVFIGYSGHELGTHITAAAVALGAKIIERHITLDKTQKGSDHSCSLNPTELQTIIHNIRAIELAMGVPIKRLQESEKSCYEKLGKSLVFTKNLQKGHKLTLEDLNVKVAEPKGLDGCLLHDVVGKILVVDGHEDEPVLLNDFEKMPIK</sequence>
<dbReference type="InterPro" id="IPR006190">
    <property type="entry name" value="SAF_AFP_Neu5Ac"/>
</dbReference>
<dbReference type="InterPro" id="IPR057736">
    <property type="entry name" value="SAF_PseI/NeuA/NeuB"/>
</dbReference>
<dbReference type="InParanoid" id="A0A6P7FA63"/>
<evidence type="ECO:0000259" key="1">
    <source>
        <dbReference type="PROSITE" id="PS50844"/>
    </source>
</evidence>
<dbReference type="InterPro" id="IPR013785">
    <property type="entry name" value="Aldolase_TIM"/>
</dbReference>
<dbReference type="CDD" id="cd11615">
    <property type="entry name" value="SAF_NeuB_like"/>
    <property type="match status" value="1"/>
</dbReference>
<dbReference type="InterPro" id="IPR051690">
    <property type="entry name" value="PseI-like"/>
</dbReference>
<dbReference type="PANTHER" id="PTHR42966">
    <property type="entry name" value="N-ACETYLNEURAMINATE SYNTHASE"/>
    <property type="match status" value="1"/>
</dbReference>
<dbReference type="RefSeq" id="XP_028130365.1">
    <property type="nucleotide sequence ID" value="XM_028274564.1"/>
</dbReference>
<dbReference type="InterPro" id="IPR036732">
    <property type="entry name" value="AFP_Neu5c_C_sf"/>
</dbReference>
<evidence type="ECO:0000313" key="2">
    <source>
        <dbReference type="RefSeq" id="XP_028130365.1"/>
    </source>
</evidence>
<dbReference type="Gene3D" id="3.20.20.70">
    <property type="entry name" value="Aldolase class I"/>
    <property type="match status" value="1"/>
</dbReference>
<dbReference type="SUPFAM" id="SSF51569">
    <property type="entry name" value="Aldolase"/>
    <property type="match status" value="1"/>
</dbReference>
<protein>
    <submittedName>
        <fullName evidence="2">Sialic acid synthase-like</fullName>
    </submittedName>
</protein>
<dbReference type="Gene3D" id="3.90.1210.10">
    <property type="entry name" value="Antifreeze-like/N-acetylneuraminic acid synthase C-terminal domain"/>
    <property type="match status" value="1"/>
</dbReference>
<gene>
    <name evidence="2" type="primary">LOC114326254</name>
</gene>
<dbReference type="PANTHER" id="PTHR42966:SF1">
    <property type="entry name" value="SIALIC ACID SYNTHASE"/>
    <property type="match status" value="1"/>
</dbReference>
<dbReference type="GO" id="GO:0047444">
    <property type="term" value="F:N-acylneuraminate-9-phosphate synthase activity"/>
    <property type="evidence" value="ECO:0007669"/>
    <property type="project" value="TreeGrafter"/>
</dbReference>
<name>A0A6P7FA63_DIAVI</name>
<dbReference type="Pfam" id="PF03102">
    <property type="entry name" value="NeuB"/>
    <property type="match status" value="1"/>
</dbReference>
<dbReference type="InterPro" id="IPR013132">
    <property type="entry name" value="PseI/NeuA/B-like_N"/>
</dbReference>
<proteinExistence type="predicted"/>
<accession>A0A6P7FA63</accession>
<dbReference type="SUPFAM" id="SSF51269">
    <property type="entry name" value="AFP III-like domain"/>
    <property type="match status" value="1"/>
</dbReference>
<reference evidence="2" key="1">
    <citation type="submission" date="2025-08" db="UniProtKB">
        <authorList>
            <consortium name="RefSeq"/>
        </authorList>
    </citation>
    <scope>IDENTIFICATION</scope>
    <source>
        <tissue evidence="2">Whole insect</tissue>
    </source>
</reference>
<feature type="domain" description="AFP-like" evidence="1">
    <location>
        <begin position="307"/>
        <end position="366"/>
    </location>
</feature>